<evidence type="ECO:0000256" key="4">
    <source>
        <dbReference type="ARBA" id="ARBA00023187"/>
    </source>
</evidence>
<dbReference type="GO" id="GO:0003723">
    <property type="term" value="F:RNA binding"/>
    <property type="evidence" value="ECO:0007669"/>
    <property type="project" value="TreeGrafter"/>
</dbReference>
<comment type="function">
    <text evidence="1">Involved in pre-mRNA splicing.</text>
</comment>
<evidence type="ECO:0000256" key="5">
    <source>
        <dbReference type="SAM" id="Coils"/>
    </source>
</evidence>
<feature type="compositionally biased region" description="Basic and acidic residues" evidence="6">
    <location>
        <begin position="93"/>
        <end position="110"/>
    </location>
</feature>
<evidence type="ECO:0000256" key="6">
    <source>
        <dbReference type="SAM" id="MobiDB-lite"/>
    </source>
</evidence>
<evidence type="ECO:0000313" key="8">
    <source>
        <dbReference type="Proteomes" id="UP000245699"/>
    </source>
</evidence>
<dbReference type="InterPro" id="IPR006973">
    <property type="entry name" value="Cwf_Cwc_15"/>
</dbReference>
<keyword evidence="5" id="KW-0175">Coiled coil</keyword>
<evidence type="ECO:0000256" key="1">
    <source>
        <dbReference type="ARBA" id="ARBA00003777"/>
    </source>
</evidence>
<feature type="compositionally biased region" description="Acidic residues" evidence="6">
    <location>
        <begin position="121"/>
        <end position="142"/>
    </location>
</feature>
<name>A0A2T9YMP2_9FUNG</name>
<dbReference type="PANTHER" id="PTHR12718">
    <property type="entry name" value="CELL CYCLE CONTROL PROTEIN CWF15"/>
    <property type="match status" value="1"/>
</dbReference>
<dbReference type="GO" id="GO:0071013">
    <property type="term" value="C:catalytic step 2 spliceosome"/>
    <property type="evidence" value="ECO:0007669"/>
    <property type="project" value="TreeGrafter"/>
</dbReference>
<evidence type="ECO:0000256" key="2">
    <source>
        <dbReference type="ARBA" id="ARBA00006644"/>
    </source>
</evidence>
<sequence length="238" mass="27768">MTTAARPTFDSARGRDSNALTLQISARDLPAHTKIKYRKPGQGGDADYIDNDELKQELLIAEKKSIEKAKMELFGTSSNGDKPTKTIEYNNQEDNKFDGNKNTDEIEKQKQLYLQKLQQSDSEDSDEDSESQDESDESDDETALLMQELAKIKKERELEKKKKELDEQEMGLADRREEIMSGNPLLNEDLDFTVKRRWDDDTVFKNQARDMDLKPKKRFINDMLRSDFHRKFMKRFIQ</sequence>
<dbReference type="GO" id="GO:0045292">
    <property type="term" value="P:mRNA cis splicing, via spliceosome"/>
    <property type="evidence" value="ECO:0007669"/>
    <property type="project" value="TreeGrafter"/>
</dbReference>
<comment type="similarity">
    <text evidence="2">Belongs to the CWC15 family.</text>
</comment>
<comment type="caution">
    <text evidence="7">The sequence shown here is derived from an EMBL/GenBank/DDBJ whole genome shotgun (WGS) entry which is preliminary data.</text>
</comment>
<feature type="compositionally biased region" description="Low complexity" evidence="6">
    <location>
        <begin position="111"/>
        <end position="120"/>
    </location>
</feature>
<dbReference type="AlphaFoldDB" id="A0A2T9YMP2"/>
<keyword evidence="3" id="KW-0507">mRNA processing</keyword>
<feature type="compositionally biased region" description="Polar residues" evidence="6">
    <location>
        <begin position="75"/>
        <end position="92"/>
    </location>
</feature>
<dbReference type="EMBL" id="MBFT01000313">
    <property type="protein sequence ID" value="PVU93623.1"/>
    <property type="molecule type" value="Genomic_DNA"/>
</dbReference>
<organism evidence="7 8">
    <name type="scientific">Furculomyces boomerangus</name>
    <dbReference type="NCBI Taxonomy" id="61424"/>
    <lineage>
        <taxon>Eukaryota</taxon>
        <taxon>Fungi</taxon>
        <taxon>Fungi incertae sedis</taxon>
        <taxon>Zoopagomycota</taxon>
        <taxon>Kickxellomycotina</taxon>
        <taxon>Harpellomycetes</taxon>
        <taxon>Harpellales</taxon>
        <taxon>Harpellaceae</taxon>
        <taxon>Furculomyces</taxon>
    </lineage>
</organism>
<feature type="coiled-coil region" evidence="5">
    <location>
        <begin position="149"/>
        <end position="178"/>
    </location>
</feature>
<keyword evidence="8" id="KW-1185">Reference proteome</keyword>
<evidence type="ECO:0000313" key="7">
    <source>
        <dbReference type="EMBL" id="PVU93623.1"/>
    </source>
</evidence>
<dbReference type="PANTHER" id="PTHR12718:SF2">
    <property type="entry name" value="SPLICEOSOME-ASSOCIATED PROTEIN CWC15 HOMOLOG"/>
    <property type="match status" value="1"/>
</dbReference>
<dbReference type="Proteomes" id="UP000245699">
    <property type="component" value="Unassembled WGS sequence"/>
</dbReference>
<protein>
    <recommendedName>
        <fullName evidence="9">Cwf15/Cwc15 cell cycle control protein</fullName>
    </recommendedName>
</protein>
<dbReference type="OrthoDB" id="30179at2759"/>
<dbReference type="Pfam" id="PF04889">
    <property type="entry name" value="Cwf_Cwc_15"/>
    <property type="match status" value="1"/>
</dbReference>
<reference evidence="7 8" key="1">
    <citation type="journal article" date="2018" name="MBio">
        <title>Comparative Genomics Reveals the Core Gene Toolbox for the Fungus-Insect Symbiosis.</title>
        <authorList>
            <person name="Wang Y."/>
            <person name="Stata M."/>
            <person name="Wang W."/>
            <person name="Stajich J.E."/>
            <person name="White M.M."/>
            <person name="Moncalvo J.M."/>
        </authorList>
    </citation>
    <scope>NUCLEOTIDE SEQUENCE [LARGE SCALE GENOMIC DNA]</scope>
    <source>
        <strain evidence="7 8">AUS-77-4</strain>
    </source>
</reference>
<evidence type="ECO:0008006" key="9">
    <source>
        <dbReference type="Google" id="ProtNLM"/>
    </source>
</evidence>
<dbReference type="STRING" id="61424.A0A2T9YMP2"/>
<proteinExistence type="inferred from homology"/>
<evidence type="ECO:0000256" key="3">
    <source>
        <dbReference type="ARBA" id="ARBA00022664"/>
    </source>
</evidence>
<feature type="region of interest" description="Disordered" evidence="6">
    <location>
        <begin position="72"/>
        <end position="144"/>
    </location>
</feature>
<gene>
    <name evidence="7" type="ORF">BB559_003223</name>
</gene>
<accession>A0A2T9YMP2</accession>
<keyword evidence="4" id="KW-0508">mRNA splicing</keyword>